<accession>A0A9P5P7U8</accession>
<keyword evidence="2" id="KW-1185">Reference proteome</keyword>
<dbReference type="AlphaFoldDB" id="A0A9P5P7U8"/>
<comment type="caution">
    <text evidence="1">The sequence shown here is derived from an EMBL/GenBank/DDBJ whole genome shotgun (WGS) entry which is preliminary data.</text>
</comment>
<reference evidence="1" key="1">
    <citation type="submission" date="2020-11" db="EMBL/GenBank/DDBJ databases">
        <authorList>
            <consortium name="DOE Joint Genome Institute"/>
            <person name="Ahrendt S."/>
            <person name="Riley R."/>
            <person name="Andreopoulos W."/>
            <person name="Labutti K."/>
            <person name="Pangilinan J."/>
            <person name="Ruiz-Duenas F.J."/>
            <person name="Barrasa J.M."/>
            <person name="Sanchez-Garcia M."/>
            <person name="Camarero S."/>
            <person name="Miyauchi S."/>
            <person name="Serrano A."/>
            <person name="Linde D."/>
            <person name="Babiker R."/>
            <person name="Drula E."/>
            <person name="Ayuso-Fernandez I."/>
            <person name="Pacheco R."/>
            <person name="Padilla G."/>
            <person name="Ferreira P."/>
            <person name="Barriuso J."/>
            <person name="Kellner H."/>
            <person name="Castanera R."/>
            <person name="Alfaro M."/>
            <person name="Ramirez L."/>
            <person name="Pisabarro A.G."/>
            <person name="Kuo A."/>
            <person name="Tritt A."/>
            <person name="Lipzen A."/>
            <person name="He G."/>
            <person name="Yan M."/>
            <person name="Ng V."/>
            <person name="Cullen D."/>
            <person name="Martin F."/>
            <person name="Rosso M.-N."/>
            <person name="Henrissat B."/>
            <person name="Hibbett D."/>
            <person name="Martinez A.T."/>
            <person name="Grigoriev I.V."/>
        </authorList>
    </citation>
    <scope>NUCLEOTIDE SEQUENCE</scope>
    <source>
        <strain evidence="1">AH 40177</strain>
    </source>
</reference>
<proteinExistence type="predicted"/>
<gene>
    <name evidence="1" type="ORF">BDP27DRAFT_1373082</name>
</gene>
<dbReference type="EMBL" id="JADNRY010000422">
    <property type="protein sequence ID" value="KAF9056841.1"/>
    <property type="molecule type" value="Genomic_DNA"/>
</dbReference>
<protein>
    <submittedName>
        <fullName evidence="1">Uncharacterized protein</fullName>
    </submittedName>
</protein>
<name>A0A9P5P7U8_9AGAR</name>
<dbReference type="Proteomes" id="UP000772434">
    <property type="component" value="Unassembled WGS sequence"/>
</dbReference>
<evidence type="ECO:0000313" key="2">
    <source>
        <dbReference type="Proteomes" id="UP000772434"/>
    </source>
</evidence>
<evidence type="ECO:0000313" key="1">
    <source>
        <dbReference type="EMBL" id="KAF9056841.1"/>
    </source>
</evidence>
<organism evidence="1 2">
    <name type="scientific">Rhodocollybia butyracea</name>
    <dbReference type="NCBI Taxonomy" id="206335"/>
    <lineage>
        <taxon>Eukaryota</taxon>
        <taxon>Fungi</taxon>
        <taxon>Dikarya</taxon>
        <taxon>Basidiomycota</taxon>
        <taxon>Agaricomycotina</taxon>
        <taxon>Agaricomycetes</taxon>
        <taxon>Agaricomycetidae</taxon>
        <taxon>Agaricales</taxon>
        <taxon>Marasmiineae</taxon>
        <taxon>Omphalotaceae</taxon>
        <taxon>Rhodocollybia</taxon>
    </lineage>
</organism>
<sequence>MDNNTTYQLGITVLCVEICSPVSRHVCINLEAALQSSINEFMQCLLDATCTGKLSSTLAFEPATGTYVAEGASADSVDWILGLGRVVDKPFALRIWGCFIGAFITELNIGVRDVWVLEIAGLSFRVSGLGQRVDGSQLPGSNAFKQHATLVEEHLKAAAVTRYKDEVNDEDQQELGRTLKTININLQRFRV</sequence>